<evidence type="ECO:0000256" key="3">
    <source>
        <dbReference type="ARBA" id="ARBA00022448"/>
    </source>
</evidence>
<dbReference type="OrthoDB" id="6021021at2759"/>
<keyword evidence="3 12" id="KW-0813">Transport</keyword>
<reference evidence="14 15" key="1">
    <citation type="submission" date="2015-12" db="EMBL/GenBank/DDBJ databases">
        <title>The genome of Folsomia candida.</title>
        <authorList>
            <person name="Faddeeva A."/>
            <person name="Derks M.F."/>
            <person name="Anvar Y."/>
            <person name="Smit S."/>
            <person name="Van Straalen N."/>
            <person name="Roelofs D."/>
        </authorList>
    </citation>
    <scope>NUCLEOTIDE SEQUENCE [LARGE SCALE GENOMIC DNA]</scope>
    <source>
        <strain evidence="14 15">VU population</strain>
        <tissue evidence="14">Whole body</tissue>
    </source>
</reference>
<feature type="transmembrane region" description="Helical" evidence="13">
    <location>
        <begin position="486"/>
        <end position="508"/>
    </location>
</feature>
<keyword evidence="9 13" id="KW-0472">Membrane</keyword>
<evidence type="ECO:0000256" key="2">
    <source>
        <dbReference type="ARBA" id="ARBA00007193"/>
    </source>
</evidence>
<evidence type="ECO:0000256" key="6">
    <source>
        <dbReference type="ARBA" id="ARBA00022989"/>
    </source>
</evidence>
<evidence type="ECO:0000256" key="4">
    <source>
        <dbReference type="ARBA" id="ARBA00022461"/>
    </source>
</evidence>
<evidence type="ECO:0000256" key="13">
    <source>
        <dbReference type="SAM" id="Phobius"/>
    </source>
</evidence>
<dbReference type="PANTHER" id="PTHR11690:SF243">
    <property type="entry name" value="PICKPOCKET 12-RELATED"/>
    <property type="match status" value="1"/>
</dbReference>
<dbReference type="EMBL" id="LNIX01000036">
    <property type="protein sequence ID" value="OXA39929.1"/>
    <property type="molecule type" value="Genomic_DNA"/>
</dbReference>
<dbReference type="GO" id="GO:0005886">
    <property type="term" value="C:plasma membrane"/>
    <property type="evidence" value="ECO:0007669"/>
    <property type="project" value="TreeGrafter"/>
</dbReference>
<keyword evidence="8 12" id="KW-0406">Ion transport</keyword>
<keyword evidence="10 12" id="KW-0739">Sodium transport</keyword>
<evidence type="ECO:0000256" key="1">
    <source>
        <dbReference type="ARBA" id="ARBA00004141"/>
    </source>
</evidence>
<evidence type="ECO:0000313" key="14">
    <source>
        <dbReference type="EMBL" id="OXA39929.1"/>
    </source>
</evidence>
<keyword evidence="5 12" id="KW-0812">Transmembrane</keyword>
<dbReference type="PANTHER" id="PTHR11690">
    <property type="entry name" value="AMILORIDE-SENSITIVE SODIUM CHANNEL-RELATED"/>
    <property type="match status" value="1"/>
</dbReference>
<dbReference type="Gene3D" id="2.60.470.10">
    <property type="entry name" value="Acid-sensing ion channels like domains"/>
    <property type="match status" value="1"/>
</dbReference>
<dbReference type="Pfam" id="PF00858">
    <property type="entry name" value="ASC"/>
    <property type="match status" value="1"/>
</dbReference>
<keyword evidence="4 12" id="KW-0894">Sodium channel</keyword>
<evidence type="ECO:0000256" key="8">
    <source>
        <dbReference type="ARBA" id="ARBA00023065"/>
    </source>
</evidence>
<dbReference type="InterPro" id="IPR001873">
    <property type="entry name" value="ENaC"/>
</dbReference>
<evidence type="ECO:0000256" key="5">
    <source>
        <dbReference type="ARBA" id="ARBA00022692"/>
    </source>
</evidence>
<evidence type="ECO:0000256" key="10">
    <source>
        <dbReference type="ARBA" id="ARBA00023201"/>
    </source>
</evidence>
<keyword evidence="15" id="KW-1185">Reference proteome</keyword>
<dbReference type="GO" id="GO:0015280">
    <property type="term" value="F:ligand-gated sodium channel activity"/>
    <property type="evidence" value="ECO:0007669"/>
    <property type="project" value="TreeGrafter"/>
</dbReference>
<evidence type="ECO:0000256" key="11">
    <source>
        <dbReference type="ARBA" id="ARBA00023303"/>
    </source>
</evidence>
<comment type="similarity">
    <text evidence="2 12">Belongs to the amiloride-sensitive sodium channel (TC 1.A.6) family.</text>
</comment>
<evidence type="ECO:0000256" key="12">
    <source>
        <dbReference type="RuleBase" id="RU000679"/>
    </source>
</evidence>
<comment type="subcellular location">
    <subcellularLocation>
        <location evidence="1">Membrane</location>
        <topology evidence="1">Multi-pass membrane protein</topology>
    </subcellularLocation>
</comment>
<name>A0A226D3Y0_FOLCA</name>
<dbReference type="AlphaFoldDB" id="A0A226D3Y0"/>
<comment type="caution">
    <text evidence="14">The sequence shown here is derived from an EMBL/GenBank/DDBJ whole genome shotgun (WGS) entry which is preliminary data.</text>
</comment>
<evidence type="ECO:0000313" key="15">
    <source>
        <dbReference type="Proteomes" id="UP000198287"/>
    </source>
</evidence>
<protein>
    <submittedName>
        <fullName evidence="14">Pickpocket protein 28</fullName>
    </submittedName>
</protein>
<organism evidence="14 15">
    <name type="scientific">Folsomia candida</name>
    <name type="common">Springtail</name>
    <dbReference type="NCBI Taxonomy" id="158441"/>
    <lineage>
        <taxon>Eukaryota</taxon>
        <taxon>Metazoa</taxon>
        <taxon>Ecdysozoa</taxon>
        <taxon>Arthropoda</taxon>
        <taxon>Hexapoda</taxon>
        <taxon>Collembola</taxon>
        <taxon>Entomobryomorpha</taxon>
        <taxon>Isotomoidea</taxon>
        <taxon>Isotomidae</taxon>
        <taxon>Proisotominae</taxon>
        <taxon>Folsomia</taxon>
    </lineage>
</organism>
<keyword evidence="6 13" id="KW-1133">Transmembrane helix</keyword>
<dbReference type="Proteomes" id="UP000198287">
    <property type="component" value="Unassembled WGS sequence"/>
</dbReference>
<accession>A0A226D3Y0</accession>
<keyword evidence="7" id="KW-0915">Sodium</keyword>
<evidence type="ECO:0000256" key="7">
    <source>
        <dbReference type="ARBA" id="ARBA00023053"/>
    </source>
</evidence>
<proteinExistence type="inferred from homology"/>
<gene>
    <name evidence="14" type="ORF">Fcan01_25321</name>
</gene>
<sequence>MGHPLVVSTETEEVEIVDIDFPGFTVSGSSGLKRSGIHDSIRKRKVPIVYSFVALKPGDGPLRFQIKLSPEDVHFKPPQTLKVYRNYGAIYSGQEIVTGNESIWSIDDAVGVLEIIDQMCSLKTTHAGLNNVTNLENFNTKYMIITEKTYLYDNLTTEAMMERIIPFLQGATYDCSDVIIGCFLNEEPIDCRLLFKKRFSEWGNTCMFNGIPGQLTRKDSSIQTSLTEGEYSPEEAAAWAIANLDQDIGGEKSIGQEQPKINGRIRTPWRQTSPGKTSGLSFIIKENPVNKACVHGEGTGFMFTVNHPSDEPQIKRFGKSMPFGHEVLISVNPLVLLADDDIKEMEKEKRQCYFSDDNGAAELQYYRKYTKKNCFHECIADQVAQKCKCTSFVAPEEMYDRGMRASCEKCRPNCRQTKYTTTTAFSPLTAKHMEEYRKQYSKELSDTDVFSIVYVYFEMDSVQASRRSARYSIFEEVGLVGGTISMITGLTLLDIIEAIVVIMALIWAQHKIRTRMSRMEIDWASYIPRLPWLAPLPQEMIELPVIDIQAVGPQEVIDQETIDVEPLEPQEIPEQPIIIVGTPGNPLPPIHPLENLPGFIV</sequence>
<keyword evidence="11 12" id="KW-0407">Ion channel</keyword>
<evidence type="ECO:0000256" key="9">
    <source>
        <dbReference type="ARBA" id="ARBA00023136"/>
    </source>
</evidence>